<dbReference type="GO" id="GO:0008270">
    <property type="term" value="F:zinc ion binding"/>
    <property type="evidence" value="ECO:0007669"/>
    <property type="project" value="InterPro"/>
</dbReference>
<dbReference type="InterPro" id="IPR003615">
    <property type="entry name" value="HNH_nuc"/>
</dbReference>
<dbReference type="Pfam" id="PF01844">
    <property type="entry name" value="HNH"/>
    <property type="match status" value="1"/>
</dbReference>
<dbReference type="OrthoDB" id="9764212at2"/>
<dbReference type="RefSeq" id="WP_132216974.1">
    <property type="nucleotide sequence ID" value="NZ_OX156936.1"/>
</dbReference>
<dbReference type="GO" id="GO:0004519">
    <property type="term" value="F:endonuclease activity"/>
    <property type="evidence" value="ECO:0007669"/>
    <property type="project" value="UniProtKB-KW"/>
</dbReference>
<protein>
    <submittedName>
        <fullName evidence="2">HNH endonuclease</fullName>
    </submittedName>
</protein>
<dbReference type="CDD" id="cd00085">
    <property type="entry name" value="HNHc"/>
    <property type="match status" value="1"/>
</dbReference>
<evidence type="ECO:0000313" key="2">
    <source>
        <dbReference type="EMBL" id="TCL66764.1"/>
    </source>
</evidence>
<organism evidence="2 3">
    <name type="scientific">Mariniflexile fucanivorans</name>
    <dbReference type="NCBI Taxonomy" id="264023"/>
    <lineage>
        <taxon>Bacteria</taxon>
        <taxon>Pseudomonadati</taxon>
        <taxon>Bacteroidota</taxon>
        <taxon>Flavobacteriia</taxon>
        <taxon>Flavobacteriales</taxon>
        <taxon>Flavobacteriaceae</taxon>
        <taxon>Mariniflexile</taxon>
    </lineage>
</organism>
<dbReference type="GO" id="GO:0003676">
    <property type="term" value="F:nucleic acid binding"/>
    <property type="evidence" value="ECO:0007669"/>
    <property type="project" value="InterPro"/>
</dbReference>
<keyword evidence="2" id="KW-0255">Endonuclease</keyword>
<dbReference type="PANTHER" id="PTHR39639:SF1">
    <property type="entry name" value="DUF262 DOMAIN-CONTAINING PROTEIN"/>
    <property type="match status" value="1"/>
</dbReference>
<comment type="caution">
    <text evidence="2">The sequence shown here is derived from an EMBL/GenBank/DDBJ whole genome shotgun (WGS) entry which is preliminary data.</text>
</comment>
<gene>
    <name evidence="2" type="ORF">EV196_103180</name>
</gene>
<dbReference type="InterPro" id="IPR002711">
    <property type="entry name" value="HNH"/>
</dbReference>
<dbReference type="SMART" id="SM00507">
    <property type="entry name" value="HNHc"/>
    <property type="match status" value="1"/>
</dbReference>
<feature type="domain" description="HNH nuclease" evidence="1">
    <location>
        <begin position="394"/>
        <end position="448"/>
    </location>
</feature>
<proteinExistence type="predicted"/>
<keyword evidence="2" id="KW-0378">Hydrolase</keyword>
<keyword evidence="3" id="KW-1185">Reference proteome</keyword>
<evidence type="ECO:0000313" key="3">
    <source>
        <dbReference type="Proteomes" id="UP000295455"/>
    </source>
</evidence>
<name>A0A4R1RKP8_9FLAO</name>
<accession>A0A4R1RKP8</accession>
<dbReference type="AlphaFoldDB" id="A0A4R1RKP8"/>
<dbReference type="EMBL" id="SLUP01000003">
    <property type="protein sequence ID" value="TCL66764.1"/>
    <property type="molecule type" value="Genomic_DNA"/>
</dbReference>
<sequence>MEDTTALDISLFQLKQGTSSDTSVKTLTRFYQDGIINLRPSYQRNEVINRKKASGIIESAILGIPLPPLYLFKDKEGKLEVIDGQQRLITFLGFLGRLNDIKTKLNGFSLIGLSILNNLNGKNFENEHFKFTLNEKILDFTIKTFTFEEEKGFEPTLKYEIFERLNKNPFPIKPNSFELWNCIYLSNFTRMIKEIATTDDYNYGISRRAPDSLDLRMDSENDILRYITLLRNYEVLKERNDLPKSMMLQEVERHFSDKTPKFEIELIKKEFLKILRKSRILFGTSNVIGQLVNDNERRKTVYPNLTLMDVIIVTLSDESEKFIMKYRDELLEIIESFFKDEDNRSIIQNSKRGSARITNPYSDRVDYLKSKTFDVIRQKYGIEKSKRINIRDLSLVDKLMEKQNGLCPYCKNQIKITDKYEIDHLQSVDDFGSNEEINLAVLHEICNREKSNKKILME</sequence>
<dbReference type="Proteomes" id="UP000295455">
    <property type="component" value="Unassembled WGS sequence"/>
</dbReference>
<dbReference type="Pfam" id="PF03235">
    <property type="entry name" value="GmrSD_N"/>
    <property type="match status" value="1"/>
</dbReference>
<dbReference type="PANTHER" id="PTHR39639">
    <property type="entry name" value="CHROMOSOME 16, WHOLE GENOME SHOTGUN SEQUENCE"/>
    <property type="match status" value="1"/>
</dbReference>
<dbReference type="InterPro" id="IPR004919">
    <property type="entry name" value="GmrSD_N"/>
</dbReference>
<reference evidence="2 3" key="1">
    <citation type="submission" date="2019-03" db="EMBL/GenBank/DDBJ databases">
        <title>Genomic Encyclopedia of Type Strains, Phase IV (KMG-IV): sequencing the most valuable type-strain genomes for metagenomic binning, comparative biology and taxonomic classification.</title>
        <authorList>
            <person name="Goeker M."/>
        </authorList>
    </citation>
    <scope>NUCLEOTIDE SEQUENCE [LARGE SCALE GENOMIC DNA]</scope>
    <source>
        <strain evidence="2 3">DSM 18792</strain>
    </source>
</reference>
<dbReference type="Gene3D" id="1.10.30.50">
    <property type="match status" value="1"/>
</dbReference>
<evidence type="ECO:0000259" key="1">
    <source>
        <dbReference type="SMART" id="SM00507"/>
    </source>
</evidence>
<keyword evidence="2" id="KW-0540">Nuclease</keyword>